<feature type="domain" description="TLC" evidence="9">
    <location>
        <begin position="134"/>
        <end position="366"/>
    </location>
</feature>
<name>A0A6A6AD95_9PLEO</name>
<evidence type="ECO:0000256" key="6">
    <source>
        <dbReference type="PROSITE-ProRule" id="PRU00205"/>
    </source>
</evidence>
<reference evidence="10" key="1">
    <citation type="journal article" date="2020" name="Stud. Mycol.">
        <title>101 Dothideomycetes genomes: a test case for predicting lifestyles and emergence of pathogens.</title>
        <authorList>
            <person name="Haridas S."/>
            <person name="Albert R."/>
            <person name="Binder M."/>
            <person name="Bloem J."/>
            <person name="Labutti K."/>
            <person name="Salamov A."/>
            <person name="Andreopoulos B."/>
            <person name="Baker S."/>
            <person name="Barry K."/>
            <person name="Bills G."/>
            <person name="Bluhm B."/>
            <person name="Cannon C."/>
            <person name="Castanera R."/>
            <person name="Culley D."/>
            <person name="Daum C."/>
            <person name="Ezra D."/>
            <person name="Gonzalez J."/>
            <person name="Henrissat B."/>
            <person name="Kuo A."/>
            <person name="Liang C."/>
            <person name="Lipzen A."/>
            <person name="Lutzoni F."/>
            <person name="Magnuson J."/>
            <person name="Mondo S."/>
            <person name="Nolan M."/>
            <person name="Ohm R."/>
            <person name="Pangilinan J."/>
            <person name="Park H.-J."/>
            <person name="Ramirez L."/>
            <person name="Alfaro M."/>
            <person name="Sun H."/>
            <person name="Tritt A."/>
            <person name="Yoshinaga Y."/>
            <person name="Zwiers L.-H."/>
            <person name="Turgeon B."/>
            <person name="Goodwin S."/>
            <person name="Spatafora J."/>
            <person name="Crous P."/>
            <person name="Grigoriev I."/>
        </authorList>
    </citation>
    <scope>NUCLEOTIDE SEQUENCE</scope>
    <source>
        <strain evidence="10">CBS 119687</strain>
    </source>
</reference>
<dbReference type="GeneID" id="54406360"/>
<feature type="transmembrane region" description="Helical" evidence="8">
    <location>
        <begin position="96"/>
        <end position="118"/>
    </location>
</feature>
<organism evidence="10 11">
    <name type="scientific">Dothidotthia symphoricarpi CBS 119687</name>
    <dbReference type="NCBI Taxonomy" id="1392245"/>
    <lineage>
        <taxon>Eukaryota</taxon>
        <taxon>Fungi</taxon>
        <taxon>Dikarya</taxon>
        <taxon>Ascomycota</taxon>
        <taxon>Pezizomycotina</taxon>
        <taxon>Dothideomycetes</taxon>
        <taxon>Pleosporomycetidae</taxon>
        <taxon>Pleosporales</taxon>
        <taxon>Dothidotthiaceae</taxon>
        <taxon>Dothidotthia</taxon>
    </lineage>
</organism>
<feature type="transmembrane region" description="Helical" evidence="8">
    <location>
        <begin position="139"/>
        <end position="158"/>
    </location>
</feature>
<dbReference type="RefSeq" id="XP_033523484.1">
    <property type="nucleotide sequence ID" value="XM_033665928.1"/>
</dbReference>
<evidence type="ECO:0000259" key="9">
    <source>
        <dbReference type="PROSITE" id="PS50922"/>
    </source>
</evidence>
<dbReference type="InterPro" id="IPR006634">
    <property type="entry name" value="TLC-dom"/>
</dbReference>
<evidence type="ECO:0000256" key="4">
    <source>
        <dbReference type="ARBA" id="ARBA00022989"/>
    </source>
</evidence>
<evidence type="ECO:0000256" key="1">
    <source>
        <dbReference type="ARBA" id="ARBA00004141"/>
    </source>
</evidence>
<protein>
    <submittedName>
        <fullName evidence="10">Longevity assurance proteins LAG1/LAC1</fullName>
    </submittedName>
</protein>
<evidence type="ECO:0000256" key="2">
    <source>
        <dbReference type="ARBA" id="ARBA00009808"/>
    </source>
</evidence>
<dbReference type="PANTHER" id="PTHR12560:SF0">
    <property type="entry name" value="LD18904P"/>
    <property type="match status" value="1"/>
</dbReference>
<evidence type="ECO:0000313" key="10">
    <source>
        <dbReference type="EMBL" id="KAF2129095.1"/>
    </source>
</evidence>
<evidence type="ECO:0000313" key="11">
    <source>
        <dbReference type="Proteomes" id="UP000799771"/>
    </source>
</evidence>
<keyword evidence="4 8" id="KW-1133">Transmembrane helix</keyword>
<dbReference type="GO" id="GO:0050291">
    <property type="term" value="F:sphingosine N-acyltransferase activity"/>
    <property type="evidence" value="ECO:0007669"/>
    <property type="project" value="InterPro"/>
</dbReference>
<dbReference type="GO" id="GO:0016020">
    <property type="term" value="C:membrane"/>
    <property type="evidence" value="ECO:0007669"/>
    <property type="project" value="UniProtKB-SubCell"/>
</dbReference>
<dbReference type="InterPro" id="IPR016439">
    <property type="entry name" value="Lag1/Lac1-like"/>
</dbReference>
<dbReference type="SMART" id="SM00724">
    <property type="entry name" value="TLC"/>
    <property type="match status" value="1"/>
</dbReference>
<evidence type="ECO:0000256" key="7">
    <source>
        <dbReference type="SAM" id="MobiDB-lite"/>
    </source>
</evidence>
<dbReference type="Proteomes" id="UP000799771">
    <property type="component" value="Unassembled WGS sequence"/>
</dbReference>
<evidence type="ECO:0000256" key="8">
    <source>
        <dbReference type="SAM" id="Phobius"/>
    </source>
</evidence>
<evidence type="ECO:0000256" key="3">
    <source>
        <dbReference type="ARBA" id="ARBA00022692"/>
    </source>
</evidence>
<keyword evidence="5 6" id="KW-0472">Membrane</keyword>
<feature type="transmembrane region" description="Helical" evidence="8">
    <location>
        <begin position="267"/>
        <end position="291"/>
    </location>
</feature>
<dbReference type="PROSITE" id="PS50922">
    <property type="entry name" value="TLC"/>
    <property type="match status" value="1"/>
</dbReference>
<comment type="similarity">
    <text evidence="2">Belongs to the sphingosine N-acyltransferase family.</text>
</comment>
<feature type="region of interest" description="Disordered" evidence="7">
    <location>
        <begin position="371"/>
        <end position="400"/>
    </location>
</feature>
<feature type="transmembrane region" description="Helical" evidence="8">
    <location>
        <begin position="339"/>
        <end position="358"/>
    </location>
</feature>
<dbReference type="OrthoDB" id="537032at2759"/>
<dbReference type="GO" id="GO:0046513">
    <property type="term" value="P:ceramide biosynthetic process"/>
    <property type="evidence" value="ECO:0007669"/>
    <property type="project" value="InterPro"/>
</dbReference>
<evidence type="ECO:0000256" key="5">
    <source>
        <dbReference type="ARBA" id="ARBA00023136"/>
    </source>
</evidence>
<dbReference type="Pfam" id="PF03798">
    <property type="entry name" value="TRAM_LAG1_CLN8"/>
    <property type="match status" value="1"/>
</dbReference>
<accession>A0A6A6AD95</accession>
<feature type="transmembrane region" description="Helical" evidence="8">
    <location>
        <begin position="213"/>
        <end position="230"/>
    </location>
</feature>
<sequence>MPSPPGYRYSEEEISFILRRPRRNVIAKSRKREGSLLGSLYTLLVDNQIGLSIAPILTLAVSHALFPGARPHTRRFCELSYYDDSTQTYAPGWNDLPIVLCWLVIFTGLRSGVMGFVLKPLAVRGGLRKKKAIQRFCEQGWLVIYYVLSFGIGLWLWANSKYWFNFRELWTGFPNPAMNATMKWYYLVQMAFWLQQIIVVNTESHRKDYWQMLTHHIITCTLLFTSYSFYMTRVGNVILCLMDFADIILSSAKVLRYLAYQTACDVAFGIFIPAWFITRHILFPLVIWSVWSDLPVVMPLGCYSLATGDKLPQKGATHIAHYMQSDGIVCFDRLVHMHFLGLLIALELIIMVWFGMILRVAWRVIKGLGAADSRSDDEGDEEEEKVLGAVGPVEVEDKRS</sequence>
<dbReference type="EMBL" id="ML977507">
    <property type="protein sequence ID" value="KAF2129095.1"/>
    <property type="molecule type" value="Genomic_DNA"/>
</dbReference>
<keyword evidence="11" id="KW-1185">Reference proteome</keyword>
<keyword evidence="3 6" id="KW-0812">Transmembrane</keyword>
<gene>
    <name evidence="10" type="ORF">P153DRAFT_341588</name>
</gene>
<proteinExistence type="inferred from homology"/>
<dbReference type="AlphaFoldDB" id="A0A6A6AD95"/>
<dbReference type="PIRSF" id="PIRSF005225">
    <property type="entry name" value="LAG1_LAC1"/>
    <property type="match status" value="1"/>
</dbReference>
<dbReference type="PANTHER" id="PTHR12560">
    <property type="entry name" value="LONGEVITY ASSURANCE FACTOR 1 LAG1"/>
    <property type="match status" value="1"/>
</dbReference>
<comment type="subcellular location">
    <subcellularLocation>
        <location evidence="1">Membrane</location>
        <topology evidence="1">Multi-pass membrane protein</topology>
    </subcellularLocation>
</comment>
<feature type="compositionally biased region" description="Acidic residues" evidence="7">
    <location>
        <begin position="375"/>
        <end position="384"/>
    </location>
</feature>